<dbReference type="AlphaFoldDB" id="A0A381XP85"/>
<comment type="similarity">
    <text evidence="1">Belongs to the short-chain dehydrogenases/reductases (SDR) family.</text>
</comment>
<protein>
    <recommendedName>
        <fullName evidence="5">SDR family oxidoreductase</fullName>
    </recommendedName>
</protein>
<dbReference type="InterPro" id="IPR036291">
    <property type="entry name" value="NAD(P)-bd_dom_sf"/>
</dbReference>
<dbReference type="PANTHER" id="PTHR43618">
    <property type="entry name" value="7-ALPHA-HYDROXYSTEROID DEHYDROGENASE"/>
    <property type="match status" value="1"/>
</dbReference>
<dbReference type="InterPro" id="IPR002347">
    <property type="entry name" value="SDR_fam"/>
</dbReference>
<gene>
    <name evidence="4" type="ORF">METZ01_LOCUS119075</name>
</gene>
<sequence length="236" mass="26328">MVCCEARVFLIGRTKKNGVNAIKNIKSENPDANIDFLDGNLYLEEDREKVLKKIKGKHPEGINHIVSFLGSGKTAFGVDVGDKVWKDVFEKNFFSVIDLVDKFLPLLKNSKTNNSIIITSAIAGLERLSAPESYSCAKSALSSYIPHLAKNLSNDNIRVIGISPGNIFFKGGRWEELVKEKGIKEINNNILKEVSFNRFGNAEELAWVYLSSISPRNSFMTGCNIIIDGQQVRKIF</sequence>
<evidence type="ECO:0000256" key="2">
    <source>
        <dbReference type="ARBA" id="ARBA00022857"/>
    </source>
</evidence>
<dbReference type="PANTHER" id="PTHR43618:SF2">
    <property type="entry name" value="CHAIN DEHYDROGENASE, PUTATIVE (AFU_ORTHOLOGUE AFUA_6G06930)-RELATED"/>
    <property type="match status" value="1"/>
</dbReference>
<dbReference type="Gene3D" id="3.40.50.720">
    <property type="entry name" value="NAD(P)-binding Rossmann-like Domain"/>
    <property type="match status" value="1"/>
</dbReference>
<dbReference type="SUPFAM" id="SSF51735">
    <property type="entry name" value="NAD(P)-binding Rossmann-fold domains"/>
    <property type="match status" value="1"/>
</dbReference>
<accession>A0A381XP85</accession>
<dbReference type="CDD" id="cd05233">
    <property type="entry name" value="SDR_c"/>
    <property type="match status" value="1"/>
</dbReference>
<evidence type="ECO:0000256" key="3">
    <source>
        <dbReference type="ARBA" id="ARBA00023002"/>
    </source>
</evidence>
<evidence type="ECO:0000256" key="1">
    <source>
        <dbReference type="ARBA" id="ARBA00006484"/>
    </source>
</evidence>
<name>A0A381XP85_9ZZZZ</name>
<evidence type="ECO:0008006" key="5">
    <source>
        <dbReference type="Google" id="ProtNLM"/>
    </source>
</evidence>
<keyword evidence="3" id="KW-0560">Oxidoreductase</keyword>
<proteinExistence type="inferred from homology"/>
<organism evidence="4">
    <name type="scientific">marine metagenome</name>
    <dbReference type="NCBI Taxonomy" id="408172"/>
    <lineage>
        <taxon>unclassified sequences</taxon>
        <taxon>metagenomes</taxon>
        <taxon>ecological metagenomes</taxon>
    </lineage>
</organism>
<dbReference type="InterPro" id="IPR052178">
    <property type="entry name" value="Sec_Metab_Biosynth_SDR"/>
</dbReference>
<keyword evidence="2" id="KW-0521">NADP</keyword>
<reference evidence="4" key="1">
    <citation type="submission" date="2018-05" db="EMBL/GenBank/DDBJ databases">
        <authorList>
            <person name="Lanie J.A."/>
            <person name="Ng W.-L."/>
            <person name="Kazmierczak K.M."/>
            <person name="Andrzejewski T.M."/>
            <person name="Davidsen T.M."/>
            <person name="Wayne K.J."/>
            <person name="Tettelin H."/>
            <person name="Glass J.I."/>
            <person name="Rusch D."/>
            <person name="Podicherti R."/>
            <person name="Tsui H.-C.T."/>
            <person name="Winkler M.E."/>
        </authorList>
    </citation>
    <scope>NUCLEOTIDE SEQUENCE</scope>
</reference>
<dbReference type="Pfam" id="PF13561">
    <property type="entry name" value="adh_short_C2"/>
    <property type="match status" value="1"/>
</dbReference>
<dbReference type="EMBL" id="UINC01015786">
    <property type="protein sequence ID" value="SVA66221.1"/>
    <property type="molecule type" value="Genomic_DNA"/>
</dbReference>
<evidence type="ECO:0000313" key="4">
    <source>
        <dbReference type="EMBL" id="SVA66221.1"/>
    </source>
</evidence>
<dbReference type="PRINTS" id="PR00081">
    <property type="entry name" value="GDHRDH"/>
</dbReference>
<dbReference type="GO" id="GO:0016491">
    <property type="term" value="F:oxidoreductase activity"/>
    <property type="evidence" value="ECO:0007669"/>
    <property type="project" value="UniProtKB-KW"/>
</dbReference>